<protein>
    <submittedName>
        <fullName evidence="2">Putative transposase</fullName>
    </submittedName>
</protein>
<dbReference type="EMBL" id="CAQL01000589">
    <property type="protein sequence ID" value="CCQ56290.1"/>
    <property type="molecule type" value="Genomic_DNA"/>
</dbReference>
<dbReference type="InterPro" id="IPR038717">
    <property type="entry name" value="Tc1-like_DDE_dom"/>
</dbReference>
<organism evidence="2 3">
    <name type="scientific">Crocosphaera watsonii WH 0005</name>
    <dbReference type="NCBI Taxonomy" id="423472"/>
    <lineage>
        <taxon>Bacteria</taxon>
        <taxon>Bacillati</taxon>
        <taxon>Cyanobacteriota</taxon>
        <taxon>Cyanophyceae</taxon>
        <taxon>Oscillatoriophycideae</taxon>
        <taxon>Chroococcales</taxon>
        <taxon>Aphanothecaceae</taxon>
        <taxon>Crocosphaera</taxon>
    </lineage>
</organism>
<dbReference type="Proteomes" id="UP000017981">
    <property type="component" value="Unassembled WGS sequence"/>
</dbReference>
<evidence type="ECO:0000313" key="2">
    <source>
        <dbReference type="EMBL" id="CCQ56290.1"/>
    </source>
</evidence>
<comment type="caution">
    <text evidence="2">The sequence shown here is derived from an EMBL/GenBank/DDBJ whole genome shotgun (WGS) entry which is preliminary data.</text>
</comment>
<dbReference type="InterPro" id="IPR036397">
    <property type="entry name" value="RNaseH_sf"/>
</dbReference>
<accession>T2IVX0</accession>
<reference evidence="2 3" key="1">
    <citation type="submission" date="2013-01" db="EMBL/GenBank/DDBJ databases">
        <authorList>
            <person name="Bench S."/>
        </authorList>
    </citation>
    <scope>NUCLEOTIDE SEQUENCE [LARGE SCALE GENOMIC DNA]</scope>
    <source>
        <strain evidence="2 3">WH 0005</strain>
    </source>
</reference>
<dbReference type="GO" id="GO:0003676">
    <property type="term" value="F:nucleic acid binding"/>
    <property type="evidence" value="ECO:0007669"/>
    <property type="project" value="InterPro"/>
</dbReference>
<reference evidence="2 3" key="2">
    <citation type="submission" date="2013-09" db="EMBL/GenBank/DDBJ databases">
        <title>Whole genome comparison of six Crocosphaera watsonii strains with differing phenotypes.</title>
        <authorList>
            <person name="Bench S.R."/>
            <person name="Heller P."/>
            <person name="Frank I."/>
            <person name="Arciniega M."/>
            <person name="Shilova I.N."/>
            <person name="Zehr J.P."/>
        </authorList>
    </citation>
    <scope>NUCLEOTIDE SEQUENCE [LARGE SCALE GENOMIC DNA]</scope>
    <source>
        <strain evidence="2 3">WH 0005</strain>
    </source>
</reference>
<evidence type="ECO:0000259" key="1">
    <source>
        <dbReference type="Pfam" id="PF13358"/>
    </source>
</evidence>
<evidence type="ECO:0000313" key="3">
    <source>
        <dbReference type="Proteomes" id="UP000017981"/>
    </source>
</evidence>
<name>T2IVX0_CROWT</name>
<dbReference type="Pfam" id="PF13358">
    <property type="entry name" value="DDE_3"/>
    <property type="match status" value="1"/>
</dbReference>
<dbReference type="AlphaFoldDB" id="T2IVX0"/>
<sequence>MDWQADKAEQRLKETGQITVIVKDQGSIHISRATREQYKRWESQGLYIFLLPTYSPELNRIENEWQRIKEDELAGRMFEDEYDLAMAVIEAIESRNERNGLEVERFLFKNQKNKKVN</sequence>
<dbReference type="Gene3D" id="3.30.420.10">
    <property type="entry name" value="Ribonuclease H-like superfamily/Ribonuclease H"/>
    <property type="match status" value="1"/>
</dbReference>
<gene>
    <name evidence="2" type="ORF">CWATWH0005_3580</name>
</gene>
<feature type="domain" description="Tc1-like transposase DDE" evidence="1">
    <location>
        <begin position="13"/>
        <end position="84"/>
    </location>
</feature>
<proteinExistence type="predicted"/>